<dbReference type="Proteomes" id="UP000692954">
    <property type="component" value="Unassembled WGS sequence"/>
</dbReference>
<dbReference type="OrthoDB" id="10266330at2759"/>
<keyword evidence="2" id="KW-1185">Reference proteome</keyword>
<proteinExistence type="predicted"/>
<evidence type="ECO:0000313" key="2">
    <source>
        <dbReference type="Proteomes" id="UP000692954"/>
    </source>
</evidence>
<dbReference type="Pfam" id="PF00400">
    <property type="entry name" value="WD40"/>
    <property type="match status" value="1"/>
</dbReference>
<dbReference type="EMBL" id="CAJJDN010000036">
    <property type="protein sequence ID" value="CAD8077199.1"/>
    <property type="molecule type" value="Genomic_DNA"/>
</dbReference>
<evidence type="ECO:0000313" key="1">
    <source>
        <dbReference type="EMBL" id="CAD8077199.1"/>
    </source>
</evidence>
<gene>
    <name evidence="1" type="ORF">PSON_ATCC_30995.1.T0360001</name>
</gene>
<dbReference type="InterPro" id="IPR001680">
    <property type="entry name" value="WD40_rpt"/>
</dbReference>
<protein>
    <submittedName>
        <fullName evidence="1">Uncharacterized protein</fullName>
    </submittedName>
</protein>
<accession>A0A8S1MC14</accession>
<name>A0A8S1MC14_9CILI</name>
<comment type="caution">
    <text evidence="1">The sequence shown here is derived from an EMBL/GenBank/DDBJ whole genome shotgun (WGS) entry which is preliminary data.</text>
</comment>
<organism evidence="1 2">
    <name type="scientific">Paramecium sonneborni</name>
    <dbReference type="NCBI Taxonomy" id="65129"/>
    <lineage>
        <taxon>Eukaryota</taxon>
        <taxon>Sar</taxon>
        <taxon>Alveolata</taxon>
        <taxon>Ciliophora</taxon>
        <taxon>Intramacronucleata</taxon>
        <taxon>Oligohymenophorea</taxon>
        <taxon>Peniculida</taxon>
        <taxon>Parameciidae</taxon>
        <taxon>Paramecium</taxon>
    </lineage>
</organism>
<sequence length="101" mass="11429">MKKNDLNKLNGNNGNFLSVCFSPDGNPLASGSNDNSLLYVKTGQQKAKLDGHSSTVYYSSSGRREPRILYYMSSRGYPLSFFDQNCKIGGRRHEKFYQFTN</sequence>
<reference evidence="1" key="1">
    <citation type="submission" date="2021-01" db="EMBL/GenBank/DDBJ databases">
        <authorList>
            <consortium name="Genoscope - CEA"/>
            <person name="William W."/>
        </authorList>
    </citation>
    <scope>NUCLEOTIDE SEQUENCE</scope>
</reference>
<dbReference type="AlphaFoldDB" id="A0A8S1MC14"/>